<dbReference type="Proteomes" id="UP000002432">
    <property type="component" value="Chromosome"/>
</dbReference>
<dbReference type="EMBL" id="CP000360">
    <property type="protein sequence ID" value="ABF41719.1"/>
    <property type="molecule type" value="Genomic_DNA"/>
</dbReference>
<dbReference type="eggNOG" id="COG2208">
    <property type="taxonomic scope" value="Bacteria"/>
</dbReference>
<dbReference type="PROSITE" id="PS50006">
    <property type="entry name" value="FHA_DOMAIN"/>
    <property type="match status" value="1"/>
</dbReference>
<keyword evidence="4" id="KW-1185">Reference proteome</keyword>
<dbReference type="eggNOG" id="COG1716">
    <property type="taxonomic scope" value="Bacteria"/>
</dbReference>
<dbReference type="CDD" id="cd00060">
    <property type="entry name" value="FHA"/>
    <property type="match status" value="1"/>
</dbReference>
<dbReference type="Gene3D" id="3.30.450.40">
    <property type="match status" value="1"/>
</dbReference>
<feature type="domain" description="FHA" evidence="2">
    <location>
        <begin position="33"/>
        <end position="82"/>
    </location>
</feature>
<dbReference type="GO" id="GO:0016791">
    <property type="term" value="F:phosphatase activity"/>
    <property type="evidence" value="ECO:0007669"/>
    <property type="project" value="TreeGrafter"/>
</dbReference>
<dbReference type="PANTHER" id="PTHR43156:SF2">
    <property type="entry name" value="STAGE II SPORULATION PROTEIN E"/>
    <property type="match status" value="1"/>
</dbReference>
<name>Q1IN31_KORVE</name>
<accession>Q1IN31</accession>
<evidence type="ECO:0000313" key="3">
    <source>
        <dbReference type="EMBL" id="ABF41719.1"/>
    </source>
</evidence>
<dbReference type="InterPro" id="IPR001932">
    <property type="entry name" value="PPM-type_phosphatase-like_dom"/>
</dbReference>
<dbReference type="Gene3D" id="3.60.40.10">
    <property type="entry name" value="PPM-type phosphatase domain"/>
    <property type="match status" value="1"/>
</dbReference>
<dbReference type="InterPro" id="IPR052016">
    <property type="entry name" value="Bact_Sigma-Reg"/>
</dbReference>
<organism evidence="3 4">
    <name type="scientific">Koribacter versatilis (strain Ellin345)</name>
    <dbReference type="NCBI Taxonomy" id="204669"/>
    <lineage>
        <taxon>Bacteria</taxon>
        <taxon>Pseudomonadati</taxon>
        <taxon>Acidobacteriota</taxon>
        <taxon>Terriglobia</taxon>
        <taxon>Terriglobales</taxon>
        <taxon>Candidatus Korobacteraceae</taxon>
        <taxon>Candidatus Korobacter</taxon>
    </lineage>
</organism>
<dbReference type="SMART" id="SM00240">
    <property type="entry name" value="FHA"/>
    <property type="match status" value="1"/>
</dbReference>
<dbReference type="SMART" id="SM00065">
    <property type="entry name" value="GAF"/>
    <property type="match status" value="1"/>
</dbReference>
<dbReference type="eggNOG" id="COG2203">
    <property type="taxonomic scope" value="Bacteria"/>
</dbReference>
<dbReference type="Gene3D" id="2.60.200.20">
    <property type="match status" value="1"/>
</dbReference>
<dbReference type="AlphaFoldDB" id="Q1IN31"/>
<dbReference type="Pfam" id="PF07228">
    <property type="entry name" value="SpoIIE"/>
    <property type="match status" value="1"/>
</dbReference>
<dbReference type="PANTHER" id="PTHR43156">
    <property type="entry name" value="STAGE II SPORULATION PROTEIN E-RELATED"/>
    <property type="match status" value="1"/>
</dbReference>
<keyword evidence="1" id="KW-0378">Hydrolase</keyword>
<evidence type="ECO:0000259" key="2">
    <source>
        <dbReference type="PROSITE" id="PS50006"/>
    </source>
</evidence>
<dbReference type="InterPro" id="IPR003018">
    <property type="entry name" value="GAF"/>
</dbReference>
<dbReference type="HOGENOM" id="CLU_000445_43_6_0"/>
<dbReference type="InterPro" id="IPR000253">
    <property type="entry name" value="FHA_dom"/>
</dbReference>
<dbReference type="InterPro" id="IPR036457">
    <property type="entry name" value="PPM-type-like_dom_sf"/>
</dbReference>
<dbReference type="InterPro" id="IPR029016">
    <property type="entry name" value="GAF-like_dom_sf"/>
</dbReference>
<dbReference type="KEGG" id="aba:Acid345_2718"/>
<dbReference type="Pfam" id="PF00498">
    <property type="entry name" value="FHA"/>
    <property type="match status" value="1"/>
</dbReference>
<evidence type="ECO:0000313" key="4">
    <source>
        <dbReference type="Proteomes" id="UP000002432"/>
    </source>
</evidence>
<sequence>MGFGGVAAAADAPSIRVLRGTLVEELKLDRFPYTIGRKPENALVIADPSVSREHAHILRDGDSYVFLDLGSKHGSKVNGTKADRVILKPNDRIDVGLAQVHIVFAPQPSQGESVIQRLSSWQEHSTYSDLEHLREFLDAARRLNLASAVSEVLTILVDFSLRVTKAERAFFFRIEKGGEINLAYGRDSKGTILTDAGTVSRSVLKDAAASGSDFVITDTQQESNWSARESIVAHNLRSILCIPLRRKIGSQDENLWGLLYLDSHYRTKGLSQINHDIVRALANDAAALIEHAYLAEAEEQARRERQEMSIAAEIQKQLLSVTNPDCNFATFKARTIPCKSVGGDFYDIVAAGDSLYFVFADVSGKGISAALLASVLHGVAYSHFVQMRPVDEMVSSANRLLCNKQLLGKYATLLAGQLRSDGQLTIVNCGHLPPLRIEGEVVEALQTSCLPVGLFLDAKYELFQTKLAPGSRLLVFSDGVTEAEDPDGEFFGDERLQQVAARGVEAVLENVVAFAQGKALNDDCSMLEVQYIG</sequence>
<dbReference type="SUPFAM" id="SSF55781">
    <property type="entry name" value="GAF domain-like"/>
    <property type="match status" value="1"/>
</dbReference>
<dbReference type="Pfam" id="PF13185">
    <property type="entry name" value="GAF_2"/>
    <property type="match status" value="1"/>
</dbReference>
<dbReference type="SUPFAM" id="SSF49879">
    <property type="entry name" value="SMAD/FHA domain"/>
    <property type="match status" value="1"/>
</dbReference>
<dbReference type="STRING" id="204669.Acid345_2718"/>
<protein>
    <submittedName>
        <fullName evidence="3">Serine phosphatase</fullName>
    </submittedName>
</protein>
<evidence type="ECO:0000256" key="1">
    <source>
        <dbReference type="ARBA" id="ARBA00022801"/>
    </source>
</evidence>
<dbReference type="InterPro" id="IPR008984">
    <property type="entry name" value="SMAD_FHA_dom_sf"/>
</dbReference>
<dbReference type="SUPFAM" id="SSF81606">
    <property type="entry name" value="PP2C-like"/>
    <property type="match status" value="1"/>
</dbReference>
<dbReference type="SMART" id="SM00331">
    <property type="entry name" value="PP2C_SIG"/>
    <property type="match status" value="1"/>
</dbReference>
<reference evidence="3 4" key="1">
    <citation type="journal article" date="2009" name="Appl. Environ. Microbiol.">
        <title>Three genomes from the phylum Acidobacteria provide insight into the lifestyles of these microorganisms in soils.</title>
        <authorList>
            <person name="Ward N.L."/>
            <person name="Challacombe J.F."/>
            <person name="Janssen P.H."/>
            <person name="Henrissat B."/>
            <person name="Coutinho P.M."/>
            <person name="Wu M."/>
            <person name="Xie G."/>
            <person name="Haft D.H."/>
            <person name="Sait M."/>
            <person name="Badger J."/>
            <person name="Barabote R.D."/>
            <person name="Bradley B."/>
            <person name="Brettin T.S."/>
            <person name="Brinkac L.M."/>
            <person name="Bruce D."/>
            <person name="Creasy T."/>
            <person name="Daugherty S.C."/>
            <person name="Davidsen T.M."/>
            <person name="DeBoy R.T."/>
            <person name="Detter J.C."/>
            <person name="Dodson R.J."/>
            <person name="Durkin A.S."/>
            <person name="Ganapathy A."/>
            <person name="Gwinn-Giglio M."/>
            <person name="Han C.S."/>
            <person name="Khouri H."/>
            <person name="Kiss H."/>
            <person name="Kothari S.P."/>
            <person name="Madupu R."/>
            <person name="Nelson K.E."/>
            <person name="Nelson W.C."/>
            <person name="Paulsen I."/>
            <person name="Penn K."/>
            <person name="Ren Q."/>
            <person name="Rosovitz M.J."/>
            <person name="Selengut J.D."/>
            <person name="Shrivastava S."/>
            <person name="Sullivan S.A."/>
            <person name="Tapia R."/>
            <person name="Thompson L.S."/>
            <person name="Watkins K.L."/>
            <person name="Yang Q."/>
            <person name="Yu C."/>
            <person name="Zafar N."/>
            <person name="Zhou L."/>
            <person name="Kuske C.R."/>
        </authorList>
    </citation>
    <scope>NUCLEOTIDE SEQUENCE [LARGE SCALE GENOMIC DNA]</scope>
    <source>
        <strain evidence="3 4">Ellin345</strain>
    </source>
</reference>
<gene>
    <name evidence="3" type="ordered locus">Acid345_2718</name>
</gene>
<proteinExistence type="predicted"/>
<dbReference type="EnsemblBacteria" id="ABF41719">
    <property type="protein sequence ID" value="ABF41719"/>
    <property type="gene ID" value="Acid345_2718"/>
</dbReference>